<feature type="compositionally biased region" description="Low complexity" evidence="9">
    <location>
        <begin position="483"/>
        <end position="492"/>
    </location>
</feature>
<dbReference type="GO" id="GO:0006952">
    <property type="term" value="P:defense response"/>
    <property type="evidence" value="ECO:0007669"/>
    <property type="project" value="UniProtKB-KW"/>
</dbReference>
<dbReference type="PANTHER" id="PTHR31942:SF89">
    <property type="entry name" value="MLO-LIKE PROTEIN 3"/>
    <property type="match status" value="1"/>
</dbReference>
<evidence type="ECO:0000256" key="8">
    <source>
        <dbReference type="RuleBase" id="RU280816"/>
    </source>
</evidence>
<reference evidence="12" key="1">
    <citation type="submission" date="2025-08" db="UniProtKB">
        <authorList>
            <consortium name="RefSeq"/>
        </authorList>
    </citation>
    <scope>IDENTIFICATION</scope>
</reference>
<dbReference type="OMA" id="WHARAKK"/>
<evidence type="ECO:0000313" key="12">
    <source>
        <dbReference type="RefSeq" id="XP_010264740.1"/>
    </source>
</evidence>
<organism evidence="11 12">
    <name type="scientific">Nelumbo nucifera</name>
    <name type="common">Sacred lotus</name>
    <dbReference type="NCBI Taxonomy" id="4432"/>
    <lineage>
        <taxon>Eukaryota</taxon>
        <taxon>Viridiplantae</taxon>
        <taxon>Streptophyta</taxon>
        <taxon>Embryophyta</taxon>
        <taxon>Tracheophyta</taxon>
        <taxon>Spermatophyta</taxon>
        <taxon>Magnoliopsida</taxon>
        <taxon>Proteales</taxon>
        <taxon>Nelumbonaceae</taxon>
        <taxon>Nelumbo</taxon>
    </lineage>
</organism>
<keyword evidence="3 8" id="KW-0812">Transmembrane</keyword>
<keyword evidence="4 8" id="KW-0611">Plant defense</keyword>
<name>A0A1U8ABA4_NELNU</name>
<accession>A0A1U8ABA4</accession>
<evidence type="ECO:0000313" key="11">
    <source>
        <dbReference type="Proteomes" id="UP000189703"/>
    </source>
</evidence>
<dbReference type="KEGG" id="nnu:104602659"/>
<keyword evidence="7 8" id="KW-0568">Pathogenesis-related protein</keyword>
<dbReference type="OrthoDB" id="1388414at2759"/>
<keyword evidence="11" id="KW-1185">Reference proteome</keyword>
<feature type="compositionally biased region" description="Basic and acidic residues" evidence="9">
    <location>
        <begin position="472"/>
        <end position="482"/>
    </location>
</feature>
<dbReference type="RefSeq" id="XP_010264740.1">
    <property type="nucleotide sequence ID" value="XM_010266438.2"/>
</dbReference>
<feature type="transmembrane region" description="Helical" evidence="10">
    <location>
        <begin position="424"/>
        <end position="444"/>
    </location>
</feature>
<feature type="transmembrane region" description="Helical" evidence="10">
    <location>
        <begin position="298"/>
        <end position="315"/>
    </location>
</feature>
<dbReference type="Proteomes" id="UP000189703">
    <property type="component" value="Unplaced"/>
</dbReference>
<feature type="transmembrane region" description="Helical" evidence="10">
    <location>
        <begin position="321"/>
        <end position="339"/>
    </location>
</feature>
<proteinExistence type="inferred from homology"/>
<feature type="transmembrane region" description="Helical" evidence="10">
    <location>
        <begin position="22"/>
        <end position="46"/>
    </location>
</feature>
<feature type="transmembrane region" description="Helical" evidence="10">
    <location>
        <begin position="176"/>
        <end position="195"/>
    </location>
</feature>
<evidence type="ECO:0000256" key="9">
    <source>
        <dbReference type="SAM" id="MobiDB-lite"/>
    </source>
</evidence>
<comment type="subcellular location">
    <subcellularLocation>
        <location evidence="1 8">Membrane</location>
        <topology evidence="1 8">Multi-pass membrane protein</topology>
    </subcellularLocation>
</comment>
<evidence type="ECO:0000256" key="4">
    <source>
        <dbReference type="ARBA" id="ARBA00022821"/>
    </source>
</evidence>
<comment type="function">
    <text evidence="8">May be involved in modulation of pathogen defense and leaf cell death.</text>
</comment>
<dbReference type="InterPro" id="IPR004326">
    <property type="entry name" value="Mlo"/>
</dbReference>
<evidence type="ECO:0000256" key="6">
    <source>
        <dbReference type="ARBA" id="ARBA00023136"/>
    </source>
</evidence>
<evidence type="ECO:0000256" key="1">
    <source>
        <dbReference type="ARBA" id="ARBA00004141"/>
    </source>
</evidence>
<dbReference type="Pfam" id="PF03094">
    <property type="entry name" value="Mlo"/>
    <property type="match status" value="1"/>
</dbReference>
<comment type="similarity">
    <text evidence="2 8">Belongs to the MLO family.</text>
</comment>
<evidence type="ECO:0000256" key="10">
    <source>
        <dbReference type="SAM" id="Phobius"/>
    </source>
</evidence>
<dbReference type="GeneID" id="104602659"/>
<gene>
    <name evidence="12" type="primary">LOC104602659</name>
    <name evidence="8" type="synonym">MLO</name>
</gene>
<keyword evidence="8" id="KW-0112">Calmodulin-binding</keyword>
<dbReference type="eggNOG" id="ENOG502QW1A">
    <property type="taxonomic scope" value="Eukaryota"/>
</dbReference>
<comment type="domain">
    <text evidence="8">The C-terminus contains a calmodulin-binding domain, which binds calmodulin in a calcium-dependent fashion.</text>
</comment>
<evidence type="ECO:0000256" key="3">
    <source>
        <dbReference type="ARBA" id="ARBA00022692"/>
    </source>
</evidence>
<sequence>MAVGAAGGVSSTTRSLQETPTWALAAVCFGFISLSIFLEHSIHLLTNWLKRRQKKALNEAVEKLKSELMLLGFMSLLLTVIQRPISSICIPTRVAGTMLPCHKSKTTKVTVSKHGVVYERLNGGRRSWSPFNNGSGGWWQFKRRLAEDSSDTSDRCASKGMVSLISQDGLHQIHKFIFVLAVMQLVYSLLTMALGRAKMKRWKAWEKEIQTVDYQVANDPRRFRYIRETTFGRRHMKSFTRTPVQLWIKCFFRQFFNSVPKVDYLTLRHGFISAHFSTNNNFNFQKYIKRSLEDDFKVVVRVSHFMWFLVIIFMLVDVHGWNVYLWVSFIPLFIVLVLGTKLEVIVTRMALQLKDQNIVIKGAPMVQPNDNFFWFSNPRFVLTLLHFTLFMNAFEFSFFIWVTIEYGLNSCYHEHIEITITRVVLAVTVQVLCSYITLPLYALVTQMGSQFKSAVLEEQTTKYIKQWHSGVREKMKRNRDQSSHSTGTGSCHSKTESTTIDAVLINQVSSSLSPRPTPTFTKAILFPGRDEIIQEPEAEKPRSPANPNRTGMAVVLELSEMKSNLQQDLQSPIT</sequence>
<evidence type="ECO:0000256" key="5">
    <source>
        <dbReference type="ARBA" id="ARBA00022989"/>
    </source>
</evidence>
<evidence type="ECO:0000256" key="2">
    <source>
        <dbReference type="ARBA" id="ARBA00006574"/>
    </source>
</evidence>
<dbReference type="GO" id="GO:0005516">
    <property type="term" value="F:calmodulin binding"/>
    <property type="evidence" value="ECO:0007669"/>
    <property type="project" value="UniProtKB-KW"/>
</dbReference>
<dbReference type="PANTHER" id="PTHR31942">
    <property type="entry name" value="MLO-LIKE PROTEIN 1"/>
    <property type="match status" value="1"/>
</dbReference>
<dbReference type="GO" id="GO:0016020">
    <property type="term" value="C:membrane"/>
    <property type="evidence" value="ECO:0007669"/>
    <property type="project" value="UniProtKB-SubCell"/>
</dbReference>
<protein>
    <recommendedName>
        <fullName evidence="8">MLO-like protein</fullName>
    </recommendedName>
</protein>
<keyword evidence="5 8" id="KW-1133">Transmembrane helix</keyword>
<keyword evidence="6 8" id="KW-0472">Membrane</keyword>
<evidence type="ECO:0000256" key="7">
    <source>
        <dbReference type="ARBA" id="ARBA00023265"/>
    </source>
</evidence>
<dbReference type="AlphaFoldDB" id="A0A1U8ABA4"/>
<feature type="region of interest" description="Disordered" evidence="9">
    <location>
        <begin position="472"/>
        <end position="495"/>
    </location>
</feature>
<feature type="transmembrane region" description="Helical" evidence="10">
    <location>
        <begin position="380"/>
        <end position="404"/>
    </location>
</feature>